<protein>
    <submittedName>
        <fullName evidence="1">Uncharacterized protein</fullName>
    </submittedName>
</protein>
<proteinExistence type="predicted"/>
<evidence type="ECO:0000313" key="2">
    <source>
        <dbReference type="Proteomes" id="UP000287033"/>
    </source>
</evidence>
<accession>A0A401TWX6</accession>
<comment type="caution">
    <text evidence="1">The sequence shown here is derived from an EMBL/GenBank/DDBJ whole genome shotgun (WGS) entry which is preliminary data.</text>
</comment>
<reference evidence="1 2" key="1">
    <citation type="journal article" date="2018" name="Nat. Ecol. Evol.">
        <title>Shark genomes provide insights into elasmobranch evolution and the origin of vertebrates.</title>
        <authorList>
            <person name="Hara Y"/>
            <person name="Yamaguchi K"/>
            <person name="Onimaru K"/>
            <person name="Kadota M"/>
            <person name="Koyanagi M"/>
            <person name="Keeley SD"/>
            <person name="Tatsumi K"/>
            <person name="Tanaka K"/>
            <person name="Motone F"/>
            <person name="Kageyama Y"/>
            <person name="Nozu R"/>
            <person name="Adachi N"/>
            <person name="Nishimura O"/>
            <person name="Nakagawa R"/>
            <person name="Tanegashima C"/>
            <person name="Kiyatake I"/>
            <person name="Matsumoto R"/>
            <person name="Murakumo K"/>
            <person name="Nishida K"/>
            <person name="Terakita A"/>
            <person name="Kuratani S"/>
            <person name="Sato K"/>
            <person name="Hyodo S Kuraku.S."/>
        </authorList>
    </citation>
    <scope>NUCLEOTIDE SEQUENCE [LARGE SCALE GENOMIC DNA]</scope>
</reference>
<organism evidence="1 2">
    <name type="scientific">Chiloscyllium punctatum</name>
    <name type="common">Brownbanded bambooshark</name>
    <name type="synonym">Hemiscyllium punctatum</name>
    <dbReference type="NCBI Taxonomy" id="137246"/>
    <lineage>
        <taxon>Eukaryota</taxon>
        <taxon>Metazoa</taxon>
        <taxon>Chordata</taxon>
        <taxon>Craniata</taxon>
        <taxon>Vertebrata</taxon>
        <taxon>Chondrichthyes</taxon>
        <taxon>Elasmobranchii</taxon>
        <taxon>Galeomorphii</taxon>
        <taxon>Galeoidea</taxon>
        <taxon>Orectolobiformes</taxon>
        <taxon>Hemiscylliidae</taxon>
        <taxon>Chiloscyllium</taxon>
    </lineage>
</organism>
<feature type="non-terminal residue" evidence="1">
    <location>
        <position position="39"/>
    </location>
</feature>
<dbReference type="EMBL" id="BEZZ01208411">
    <property type="protein sequence ID" value="GCC47130.1"/>
    <property type="molecule type" value="Genomic_DNA"/>
</dbReference>
<name>A0A401TWX6_CHIPU</name>
<evidence type="ECO:0000313" key="1">
    <source>
        <dbReference type="EMBL" id="GCC47130.1"/>
    </source>
</evidence>
<dbReference type="Proteomes" id="UP000287033">
    <property type="component" value="Unassembled WGS sequence"/>
</dbReference>
<gene>
    <name evidence="1" type="ORF">chiPu_0031380</name>
</gene>
<sequence>MDLTALSKGLDEKGRKRGHRSFFAWFTEHRNPTTDEIAE</sequence>
<dbReference type="AlphaFoldDB" id="A0A401TWX6"/>
<keyword evidence="2" id="KW-1185">Reference proteome</keyword>